<dbReference type="Gene3D" id="3.30.160.390">
    <property type="entry name" value="Integrase, DNA-binding domain"/>
    <property type="match status" value="1"/>
</dbReference>
<evidence type="ECO:0000256" key="4">
    <source>
        <dbReference type="ARBA" id="ARBA00023172"/>
    </source>
</evidence>
<comment type="caution">
    <text evidence="9">The sequence shown here is derived from an EMBL/GenBank/DDBJ whole genome shotgun (WGS) entry which is preliminary data.</text>
</comment>
<dbReference type="PROSITE" id="PS51900">
    <property type="entry name" value="CB"/>
    <property type="match status" value="1"/>
</dbReference>
<keyword evidence="3 5" id="KW-0238">DNA-binding</keyword>
<dbReference type="InterPro" id="IPR013762">
    <property type="entry name" value="Integrase-like_cat_sf"/>
</dbReference>
<name>A0ABT0S3M9_9SPHN</name>
<proteinExistence type="inferred from homology"/>
<dbReference type="PANTHER" id="PTHR30629">
    <property type="entry name" value="PROPHAGE INTEGRASE"/>
    <property type="match status" value="1"/>
</dbReference>
<dbReference type="InterPro" id="IPR002104">
    <property type="entry name" value="Integrase_catalytic"/>
</dbReference>
<evidence type="ECO:0000256" key="6">
    <source>
        <dbReference type="SAM" id="MobiDB-lite"/>
    </source>
</evidence>
<evidence type="ECO:0000259" key="8">
    <source>
        <dbReference type="PROSITE" id="PS51900"/>
    </source>
</evidence>
<dbReference type="Proteomes" id="UP001165342">
    <property type="component" value="Unassembled WGS sequence"/>
</dbReference>
<dbReference type="InterPro" id="IPR025166">
    <property type="entry name" value="Integrase_DNA_bind_dom"/>
</dbReference>
<organism evidence="9 10">
    <name type="scientific">Sphingomonas hankyongi</name>
    <dbReference type="NCBI Taxonomy" id="2908209"/>
    <lineage>
        <taxon>Bacteria</taxon>
        <taxon>Pseudomonadati</taxon>
        <taxon>Pseudomonadota</taxon>
        <taxon>Alphaproteobacteria</taxon>
        <taxon>Sphingomonadales</taxon>
        <taxon>Sphingomonadaceae</taxon>
        <taxon>Sphingomonas</taxon>
    </lineage>
</organism>
<dbReference type="Gene3D" id="1.10.150.130">
    <property type="match status" value="1"/>
</dbReference>
<evidence type="ECO:0000256" key="1">
    <source>
        <dbReference type="ARBA" id="ARBA00008857"/>
    </source>
</evidence>
<evidence type="ECO:0000313" key="10">
    <source>
        <dbReference type="Proteomes" id="UP001165342"/>
    </source>
</evidence>
<keyword evidence="4" id="KW-0233">DNA recombination</keyword>
<evidence type="ECO:0000256" key="3">
    <source>
        <dbReference type="ARBA" id="ARBA00023125"/>
    </source>
</evidence>
<dbReference type="PROSITE" id="PS51898">
    <property type="entry name" value="TYR_RECOMBINASE"/>
    <property type="match status" value="1"/>
</dbReference>
<protein>
    <submittedName>
        <fullName evidence="9">Integrase family protein</fullName>
    </submittedName>
</protein>
<evidence type="ECO:0000256" key="2">
    <source>
        <dbReference type="ARBA" id="ARBA00022908"/>
    </source>
</evidence>
<dbReference type="InterPro" id="IPR038488">
    <property type="entry name" value="Integrase_DNA-bd_sf"/>
</dbReference>
<feature type="region of interest" description="Disordered" evidence="6">
    <location>
        <begin position="82"/>
        <end position="103"/>
    </location>
</feature>
<dbReference type="Pfam" id="PF00589">
    <property type="entry name" value="Phage_integrase"/>
    <property type="match status" value="1"/>
</dbReference>
<dbReference type="InterPro" id="IPR010998">
    <property type="entry name" value="Integrase_recombinase_N"/>
</dbReference>
<dbReference type="SUPFAM" id="SSF56349">
    <property type="entry name" value="DNA breaking-rejoining enzymes"/>
    <property type="match status" value="1"/>
</dbReference>
<comment type="similarity">
    <text evidence="1">Belongs to the 'phage' integrase family.</text>
</comment>
<feature type="domain" description="Core-binding (CB)" evidence="8">
    <location>
        <begin position="101"/>
        <end position="179"/>
    </location>
</feature>
<dbReference type="PANTHER" id="PTHR30629:SF2">
    <property type="entry name" value="PROPHAGE INTEGRASE INTS-RELATED"/>
    <property type="match status" value="1"/>
</dbReference>
<dbReference type="Gene3D" id="1.10.443.10">
    <property type="entry name" value="Intergrase catalytic core"/>
    <property type="match status" value="1"/>
</dbReference>
<accession>A0ABT0S3M9</accession>
<dbReference type="InterPro" id="IPR044068">
    <property type="entry name" value="CB"/>
</dbReference>
<dbReference type="InterPro" id="IPR050808">
    <property type="entry name" value="Phage_Integrase"/>
</dbReference>
<sequence>MVAKVGLTDAKIKGFKPPPTGQIEYLDALVPGLRLRVGSSGAKTFILRKRVGGRARNLTLDRYNERRFTLADARKKARALISDIEAGEDPQPRRQRGRAGQTSGTVKALFEDYKVAKKALRSISEVTRIFDKYVIPEIGGRLADSITRADITRLIDGIAAPTMARAVGAQLSAFYSWAMPRLDRLEANPCRDAWKPPKPPSRDRVLSEEEIKALWKSSLEEPAPFGPGIRLLLLTLQRRDEVFSADVAEFDLKGASWTIPAARAKNGVAHIVPLSAAAVAELEPLIVDRKEGKLFPARGRARNGASGFSKSWARVRKAVQKDLKRPVERFTMHDLRRTGATGLQRLGIRLEVTEAILNHVSGTRGGIVGVYQRHHFSEEKCDALKAWEAELKQVISANYSDASPRVESGNPSQPAE</sequence>
<evidence type="ECO:0000256" key="5">
    <source>
        <dbReference type="PROSITE-ProRule" id="PRU01248"/>
    </source>
</evidence>
<reference evidence="9" key="1">
    <citation type="submission" date="2022-05" db="EMBL/GenBank/DDBJ databases">
        <authorList>
            <person name="Jo J.-H."/>
            <person name="Im W.-T."/>
        </authorList>
    </citation>
    <scope>NUCLEOTIDE SEQUENCE</scope>
    <source>
        <strain evidence="9">SE220</strain>
    </source>
</reference>
<keyword evidence="10" id="KW-1185">Reference proteome</keyword>
<dbReference type="RefSeq" id="WP_249831733.1">
    <property type="nucleotide sequence ID" value="NZ_JAMGBE010000003.1"/>
</dbReference>
<dbReference type="EMBL" id="JAMGBE010000003">
    <property type="protein sequence ID" value="MCL6730234.1"/>
    <property type="molecule type" value="Genomic_DNA"/>
</dbReference>
<evidence type="ECO:0000259" key="7">
    <source>
        <dbReference type="PROSITE" id="PS51898"/>
    </source>
</evidence>
<dbReference type="InterPro" id="IPR011010">
    <property type="entry name" value="DNA_brk_join_enz"/>
</dbReference>
<keyword evidence="2" id="KW-0229">DNA integration</keyword>
<gene>
    <name evidence="9" type="ORF">LZ538_09230</name>
</gene>
<dbReference type="Pfam" id="PF13356">
    <property type="entry name" value="Arm-DNA-bind_3"/>
    <property type="match status" value="1"/>
</dbReference>
<feature type="domain" description="Tyr recombinase" evidence="7">
    <location>
        <begin position="201"/>
        <end position="385"/>
    </location>
</feature>
<evidence type="ECO:0000313" key="9">
    <source>
        <dbReference type="EMBL" id="MCL6730234.1"/>
    </source>
</evidence>